<dbReference type="GO" id="GO:0046872">
    <property type="term" value="F:metal ion binding"/>
    <property type="evidence" value="ECO:0007669"/>
    <property type="project" value="UniProtKB-KW"/>
</dbReference>
<dbReference type="AlphaFoldDB" id="A0A4R5V0T4"/>
<sequence length="748" mass="85750">MFQHKILQQGRAALNLPVRPLISSTRDPLDLELKVIYGELPDDITGHVFINSSSGSVNSPYPYPEKNPDGSRNKEYGSPILLGGGFVMRYDFDQAGKVFLKARLLKPPAYYADEATKEGSHPHYPKWKQSLSGFKNLGITRLSFWLGCSDLLSTAITPIRYGNDKKDRLVATTDVGRPYEFDPKTLKIKTPIGYLKEYINGVPGIVPWPFPVLQTTAHPAFDPVTKELFSVNYTKSTSLQLKESNLWPTLHLHHDKIEKELEEKVKSWKTITDKNEAREKLNEYFQNVHQNRPTHESKFQRFFRKLKHTFTKVLGDILSFFGVPENEFSVKDEVYLHCFDGSPSLKSWRMVDEKGENLKITQCCHQTTLSEGYFVFIDAAFKLSLDVMFNNPFPHNQEIDNFIRKVTSVPQEPYTYLYIVARKDLNPASKTVVAKQIKLEPEFIHCYLNYKNPNGKLTLYGASNSAACLAEWVRPFDKLVDGSDIEPGTAGIISAGVMDIGRISKYEIDGEKGNLLSESILDATGNLDKPEDLGAHTWGVGIYTFRDIISGSIPSNEITDIFFQCYGLEPRRLTEFIYELYKDYPNRKIPAEKVKQLSEEGIPHQVVRLNAQSFELEDYFQFPKGYEIRSLQFTHRKGSVNPRPGIDGYITVLMINEDELDGVKNFFREVWIFDAANLKQGPKAVLSHPDLNYAFTLHSVWTDSLESNDEDPYTVPVKEDYQYMIDKIWLDKHKIQDFFEKEIYPHFN</sequence>
<dbReference type="EMBL" id="SMUW01000032">
    <property type="protein sequence ID" value="TDK45342.1"/>
    <property type="molecule type" value="Genomic_DNA"/>
</dbReference>
<dbReference type="InterPro" id="IPR004294">
    <property type="entry name" value="Carotenoid_Oase"/>
</dbReference>
<dbReference type="PANTHER" id="PTHR10543:SF89">
    <property type="entry name" value="CAROTENOID 9,10(9',10')-CLEAVAGE DIOXYGENASE 1"/>
    <property type="match status" value="1"/>
</dbReference>
<comment type="cofactor">
    <cofactor evidence="5">
        <name>Fe(2+)</name>
        <dbReference type="ChEBI" id="CHEBI:29033"/>
    </cofactor>
    <text evidence="5">Binds 1 Fe(2+) ion per subunit.</text>
</comment>
<protein>
    <recommendedName>
        <fullName evidence="8">Lignostilbene-alpha,beta-dioxygenase</fullName>
    </recommendedName>
</protein>
<evidence type="ECO:0000313" key="6">
    <source>
        <dbReference type="EMBL" id="TDK45342.1"/>
    </source>
</evidence>
<dbReference type="Pfam" id="PF03055">
    <property type="entry name" value="RPE65"/>
    <property type="match status" value="1"/>
</dbReference>
<dbReference type="PANTHER" id="PTHR10543">
    <property type="entry name" value="BETA-CAROTENE DIOXYGENASE"/>
    <property type="match status" value="1"/>
</dbReference>
<evidence type="ECO:0000256" key="5">
    <source>
        <dbReference type="PIRSR" id="PIRSR604294-1"/>
    </source>
</evidence>
<comment type="caution">
    <text evidence="6">The sequence shown here is derived from an EMBL/GenBank/DDBJ whole genome shotgun (WGS) entry which is preliminary data.</text>
</comment>
<gene>
    <name evidence="6" type="ORF">E1898_07545</name>
</gene>
<evidence type="ECO:0008006" key="8">
    <source>
        <dbReference type="Google" id="ProtNLM"/>
    </source>
</evidence>
<evidence type="ECO:0000256" key="1">
    <source>
        <dbReference type="ARBA" id="ARBA00006787"/>
    </source>
</evidence>
<evidence type="ECO:0000256" key="4">
    <source>
        <dbReference type="ARBA" id="ARBA00023004"/>
    </source>
</evidence>
<comment type="similarity">
    <text evidence="1">Belongs to the carotenoid oxygenase family.</text>
</comment>
<dbReference type="GO" id="GO:0016121">
    <property type="term" value="P:carotene catabolic process"/>
    <property type="evidence" value="ECO:0007669"/>
    <property type="project" value="TreeGrafter"/>
</dbReference>
<name>A0A4R5V0T4_9BACT</name>
<keyword evidence="7" id="KW-1185">Reference proteome</keyword>
<evidence type="ECO:0000256" key="3">
    <source>
        <dbReference type="ARBA" id="ARBA00023002"/>
    </source>
</evidence>
<evidence type="ECO:0000256" key="2">
    <source>
        <dbReference type="ARBA" id="ARBA00022723"/>
    </source>
</evidence>
<dbReference type="RefSeq" id="WP_133390421.1">
    <property type="nucleotide sequence ID" value="NZ_SMUW01000032.1"/>
</dbReference>
<accession>A0A4R5V0T4</accession>
<reference evidence="6 7" key="1">
    <citation type="submission" date="2019-03" db="EMBL/GenBank/DDBJ databases">
        <title>Algoriphagus aquimaris sp. nov., isolated form marine sediment in Pohang, Korea.</title>
        <authorList>
            <person name="Kim J."/>
            <person name="Yoon S.-H."/>
            <person name="Lee S.-S."/>
        </authorList>
    </citation>
    <scope>NUCLEOTIDE SEQUENCE [LARGE SCALE GENOMIC DNA]</scope>
    <source>
        <strain evidence="6 7">F21</strain>
    </source>
</reference>
<keyword evidence="4 5" id="KW-0408">Iron</keyword>
<proteinExistence type="inferred from homology"/>
<keyword evidence="3" id="KW-0560">Oxidoreductase</keyword>
<dbReference type="Proteomes" id="UP000295438">
    <property type="component" value="Unassembled WGS sequence"/>
</dbReference>
<organism evidence="6 7">
    <name type="scientific">Algoriphagus formosus</name>
    <dbReference type="NCBI Taxonomy" id="2007308"/>
    <lineage>
        <taxon>Bacteria</taxon>
        <taxon>Pseudomonadati</taxon>
        <taxon>Bacteroidota</taxon>
        <taxon>Cytophagia</taxon>
        <taxon>Cytophagales</taxon>
        <taxon>Cyclobacteriaceae</taxon>
        <taxon>Algoriphagus</taxon>
    </lineage>
</organism>
<feature type="binding site" evidence="5">
    <location>
        <position position="218"/>
    </location>
    <ligand>
        <name>Fe cation</name>
        <dbReference type="ChEBI" id="CHEBI:24875"/>
        <note>catalytic</note>
    </ligand>
</feature>
<evidence type="ECO:0000313" key="7">
    <source>
        <dbReference type="Proteomes" id="UP000295438"/>
    </source>
</evidence>
<keyword evidence="2 5" id="KW-0479">Metal-binding</keyword>
<dbReference type="GO" id="GO:0010436">
    <property type="term" value="F:carotenoid dioxygenase activity"/>
    <property type="evidence" value="ECO:0007669"/>
    <property type="project" value="TreeGrafter"/>
</dbReference>